<sequence length="527" mass="58085">MRGLLAAALLLIASLGARAAPALVVPPYPQDLDLSRVERLYRSEQYRVDVKPHGAPDSAWTRTYVFETRNDWALRDFFNPDPARRQDVLIPANRTGMVGPILPGRLDTGKADIRTASFTPFSFEGMAVDVRITLLAPGASARDVVVRPLRRQIAATISADRRTVVLTLQRAQKLSVEINGRLDPLFLFADAPDVPDTGATHYFGPGVHRLPGNGTLELASNERVYIAGGAIVEGRFKLASGSGNITIRGRGLLSGGEWPFERVDPSWQYTVPAIGGDGSHHFTLEGITLVQSTTWQVALEDRSPRGDATHHNVYRNFKTVSWNGCTDGIWITGNDNLIDDVFIFNNDDFFVTTGGRNTRVSNLVVWGGAWGRFMLFHQIFRNTAPVENLVVEHVDMIGREGGAAMFFLEGQKNPRQRPVKAMRDVLFRDIVFEERRRPGNSNNTPYNAARLFDIDTSLVPGGISNLRFEDIVLDQLLPDEGFILGTPASPVQGVTFKNVRAGGRLLRSLGQSNIRTNASVGGVRFLD</sequence>
<dbReference type="PANTHER" id="PTHR31736:SF19">
    <property type="entry name" value="PECTIN LYASE SUPERFAMILY PROTEIN-RELATED"/>
    <property type="match status" value="1"/>
</dbReference>
<feature type="chain" id="PRO_5015699845" description="Glycoside hydrolase" evidence="2">
    <location>
        <begin position="20"/>
        <end position="527"/>
    </location>
</feature>
<keyword evidence="2" id="KW-0732">Signal</keyword>
<feature type="signal peptide" evidence="2">
    <location>
        <begin position="1"/>
        <end position="19"/>
    </location>
</feature>
<gene>
    <name evidence="3" type="ORF">C7C56_015485</name>
</gene>
<proteinExistence type="predicted"/>
<protein>
    <recommendedName>
        <fullName evidence="5">Glycoside hydrolase</fullName>
    </recommendedName>
</protein>
<dbReference type="Proteomes" id="UP000241421">
    <property type="component" value="Unassembled WGS sequence"/>
</dbReference>
<evidence type="ECO:0000313" key="3">
    <source>
        <dbReference type="EMBL" id="PWF46718.1"/>
    </source>
</evidence>
<evidence type="ECO:0008006" key="5">
    <source>
        <dbReference type="Google" id="ProtNLM"/>
    </source>
</evidence>
<dbReference type="PANTHER" id="PTHR31736">
    <property type="match status" value="1"/>
</dbReference>
<evidence type="ECO:0000256" key="2">
    <source>
        <dbReference type="SAM" id="SignalP"/>
    </source>
</evidence>
<dbReference type="InterPro" id="IPR035953">
    <property type="entry name" value="Dextranase_N-ter"/>
</dbReference>
<reference evidence="3 4" key="1">
    <citation type="submission" date="2018-04" db="EMBL/GenBank/DDBJ databases">
        <title>Massilia violaceinigra sp. nov., a novel purple-pigmented bacterium isolated from Tianshan glacier, Xinjiang, China.</title>
        <authorList>
            <person name="Wang H."/>
        </authorList>
    </citation>
    <scope>NUCLEOTIDE SEQUENCE [LARGE SCALE GENOMIC DNA]</scope>
    <source>
        <strain evidence="3 4">B448-2</strain>
    </source>
</reference>
<dbReference type="AlphaFoldDB" id="A0A2U2HIW1"/>
<comment type="caution">
    <text evidence="3">The sequence shown here is derived from an EMBL/GenBank/DDBJ whole genome shotgun (WGS) entry which is preliminary data.</text>
</comment>
<dbReference type="SUPFAM" id="SSF51126">
    <property type="entry name" value="Pectin lyase-like"/>
    <property type="match status" value="1"/>
</dbReference>
<dbReference type="InterPro" id="IPR011050">
    <property type="entry name" value="Pectin_lyase_fold/virulence"/>
</dbReference>
<keyword evidence="4" id="KW-1185">Reference proteome</keyword>
<evidence type="ECO:0000256" key="1">
    <source>
        <dbReference type="ARBA" id="ARBA00023157"/>
    </source>
</evidence>
<keyword evidence="1" id="KW-1015">Disulfide bond</keyword>
<accession>A0A2U2HIW1</accession>
<dbReference type="Gene3D" id="2.60.350.10">
    <property type="entry name" value="Dextranase, N-terminal"/>
    <property type="match status" value="1"/>
</dbReference>
<dbReference type="Gene3D" id="2.160.20.10">
    <property type="entry name" value="Single-stranded right-handed beta-helix, Pectin lyase-like"/>
    <property type="match status" value="1"/>
</dbReference>
<dbReference type="EMBL" id="PXWF02000241">
    <property type="protein sequence ID" value="PWF46718.1"/>
    <property type="molecule type" value="Genomic_DNA"/>
</dbReference>
<dbReference type="RefSeq" id="WP_109246575.1">
    <property type="nucleotide sequence ID" value="NZ_PXWF02000241.1"/>
</dbReference>
<dbReference type="InterPro" id="IPR012334">
    <property type="entry name" value="Pectin_lyas_fold"/>
</dbReference>
<dbReference type="OrthoDB" id="9795222at2"/>
<evidence type="ECO:0000313" key="4">
    <source>
        <dbReference type="Proteomes" id="UP000241421"/>
    </source>
</evidence>
<organism evidence="3 4">
    <name type="scientific">Massilia glaciei</name>
    <dbReference type="NCBI Taxonomy" id="1524097"/>
    <lineage>
        <taxon>Bacteria</taxon>
        <taxon>Pseudomonadati</taxon>
        <taxon>Pseudomonadota</taxon>
        <taxon>Betaproteobacteria</taxon>
        <taxon>Burkholderiales</taxon>
        <taxon>Oxalobacteraceae</taxon>
        <taxon>Telluria group</taxon>
        <taxon>Massilia</taxon>
    </lineage>
</organism>
<name>A0A2U2HIW1_9BURK</name>